<proteinExistence type="inferred from homology"/>
<dbReference type="AlphaFoldDB" id="A0A1B8AD53"/>
<dbReference type="STRING" id="36050.A0A1B8AD53"/>
<dbReference type="CDD" id="cd22647">
    <property type="entry name" value="CTF3_NTD_HEAT"/>
    <property type="match status" value="1"/>
</dbReference>
<name>A0A1B8AD53_FUSPO</name>
<dbReference type="PANTHER" id="PTHR48208">
    <property type="entry name" value="CENTROMERE PROTEIN I"/>
    <property type="match status" value="1"/>
</dbReference>
<comment type="caution">
    <text evidence="7">The sequence shown here is derived from an EMBL/GenBank/DDBJ whole genome shotgun (WGS) entry which is preliminary data.</text>
</comment>
<evidence type="ECO:0000256" key="3">
    <source>
        <dbReference type="ARBA" id="ARBA00005470"/>
    </source>
</evidence>
<dbReference type="GO" id="GO:0034080">
    <property type="term" value="P:CENP-A containing chromatin assembly"/>
    <property type="evidence" value="ECO:0007669"/>
    <property type="project" value="TreeGrafter"/>
</dbReference>
<evidence type="ECO:0000256" key="2">
    <source>
        <dbReference type="ARBA" id="ARBA00004584"/>
    </source>
</evidence>
<evidence type="ECO:0000256" key="1">
    <source>
        <dbReference type="ARBA" id="ARBA00004123"/>
    </source>
</evidence>
<dbReference type="GO" id="GO:0000939">
    <property type="term" value="C:inner kinetochore"/>
    <property type="evidence" value="ECO:0007669"/>
    <property type="project" value="TreeGrafter"/>
</dbReference>
<evidence type="ECO:0000256" key="5">
    <source>
        <dbReference type="ARBA" id="ARBA00023242"/>
    </source>
</evidence>
<protein>
    <recommendedName>
        <fullName evidence="9">Centromere protein I</fullName>
    </recommendedName>
</protein>
<dbReference type="Pfam" id="PF07778">
    <property type="entry name" value="CENP-I"/>
    <property type="match status" value="2"/>
</dbReference>
<sequence length="812" mass="91319">MAPTRNTKQDGYLKLPEVELNLVNKEAEFVQRRELWQLDQPTLRCESTYVQNDILRLSHPIPFNLQRSLPSPDICRSAPEHVHVELAHATQRMETDTDPAEAGHQELRLLLGDVIESSKVPAKTRTTSIKPTIANLTSLSYEWGLLPETLDSLVSLVTTPNYLDQASQAAIIRNLYPAEAVSRDSVLRVVSCLGHGTLKPSLTLQAALIKWLITVHHTLESPQVLSQAYPVLFNLLDTAATRPNLSHLLALITRRKHVRPFRIQALLNLSRQTGNDPSLIGLLRVFKDYYPEVIVGEVVRGKASSFKHPDPQWRDRLDEIQEAHFYKSQEGVLRPRDGFRVHRPIGRVTRKKTIPLVHTSHVTEDAVTLEEIENAVGFVKSIDRLELPNQLVAVLADPLLQKLMVLRPSSESDQRIANWLNSALQDVQDGDADEATFFEILDIFRDYVVSTKILPSLLLDFFVRFLPLWDGSQHRDSILAILSYSPLLNFQRLYQHIFKPLEEAAFDNTPESQLAVLGLYKNILHHWTVVLESSDTIPDYASEAVADLIRHVNPLALSIAQTSTSVSARSAILDFYEQNSRLISHETLKHYIRIELPPSHLIYILFFSSSVAIMSRICAILASYKKGFEMAMLTKPKQDGSNRIDSSSYNRVFVSLFNGYLMDMCNCFWRGKAFTDSDPNAQGCLIPRSLVPRLSSYVTSVDKSLTLTSLFSLSYSPLLCLQSTRCIQDLENAEINSGTSLLIRHEGPPTQSSLGQLVSSGGIRISWQDYRIKVLEELSAKELAGITDLLKNTMTILRKLIDGGSTRPTAAQ</sequence>
<keyword evidence="4" id="KW-0158">Chromosome</keyword>
<comment type="subcellular location">
    <subcellularLocation>
        <location evidence="2">Chromosome</location>
        <location evidence="2">Centromere</location>
    </subcellularLocation>
    <subcellularLocation>
        <location evidence="1">Nucleus</location>
    </subcellularLocation>
</comment>
<dbReference type="InterPro" id="IPR012485">
    <property type="entry name" value="CENP-I"/>
</dbReference>
<gene>
    <name evidence="7" type="ORF">FPOA_10145</name>
</gene>
<reference evidence="7 8" key="1">
    <citation type="submission" date="2016-06" db="EMBL/GenBank/DDBJ databases">
        <title>Living apart together: crosstalk between the core and supernumerary genomes in a fungal plant pathogen.</title>
        <authorList>
            <person name="Vanheule A."/>
            <person name="Audenaert K."/>
            <person name="Warris S."/>
            <person name="Van De Geest H."/>
            <person name="Schijlen E."/>
            <person name="Hofte M."/>
            <person name="De Saeger S."/>
            <person name="Haesaert G."/>
            <person name="Waalwijk C."/>
            <person name="Van Der Lee T."/>
        </authorList>
    </citation>
    <scope>NUCLEOTIDE SEQUENCE [LARGE SCALE GENOMIC DNA]</scope>
    <source>
        <strain evidence="7 8">2516</strain>
    </source>
</reference>
<dbReference type="PANTHER" id="PTHR48208:SF2">
    <property type="entry name" value="CENTROMERE PROTEIN I"/>
    <property type="match status" value="1"/>
</dbReference>
<dbReference type="Proteomes" id="UP000091967">
    <property type="component" value="Unassembled WGS sequence"/>
</dbReference>
<comment type="similarity">
    <text evidence="3">Belongs to the CENP-I/CTF3 family.</text>
</comment>
<accession>A0A1B8AD53</accession>
<keyword evidence="5" id="KW-0539">Nucleus</keyword>
<keyword evidence="8" id="KW-1185">Reference proteome</keyword>
<dbReference type="GO" id="GO:0005634">
    <property type="term" value="C:nucleus"/>
    <property type="evidence" value="ECO:0007669"/>
    <property type="project" value="UniProtKB-SubCell"/>
</dbReference>
<keyword evidence="6" id="KW-0137">Centromere</keyword>
<evidence type="ECO:0000256" key="6">
    <source>
        <dbReference type="ARBA" id="ARBA00023328"/>
    </source>
</evidence>
<evidence type="ECO:0000256" key="4">
    <source>
        <dbReference type="ARBA" id="ARBA00022454"/>
    </source>
</evidence>
<dbReference type="EMBL" id="LYXU01000004">
    <property type="protein sequence ID" value="OBS18418.1"/>
    <property type="molecule type" value="Genomic_DNA"/>
</dbReference>
<evidence type="ECO:0000313" key="8">
    <source>
        <dbReference type="Proteomes" id="UP000091967"/>
    </source>
</evidence>
<dbReference type="GO" id="GO:0000070">
    <property type="term" value="P:mitotic sister chromatid segregation"/>
    <property type="evidence" value="ECO:0007669"/>
    <property type="project" value="TreeGrafter"/>
</dbReference>
<evidence type="ECO:0000313" key="7">
    <source>
        <dbReference type="EMBL" id="OBS18418.1"/>
    </source>
</evidence>
<evidence type="ECO:0008006" key="9">
    <source>
        <dbReference type="Google" id="ProtNLM"/>
    </source>
</evidence>
<dbReference type="OMA" id="RVFKNYY"/>
<organism evidence="7 8">
    <name type="scientific">Fusarium poae</name>
    <dbReference type="NCBI Taxonomy" id="36050"/>
    <lineage>
        <taxon>Eukaryota</taxon>
        <taxon>Fungi</taxon>
        <taxon>Dikarya</taxon>
        <taxon>Ascomycota</taxon>
        <taxon>Pezizomycotina</taxon>
        <taxon>Sordariomycetes</taxon>
        <taxon>Hypocreomycetidae</taxon>
        <taxon>Hypocreales</taxon>
        <taxon>Nectriaceae</taxon>
        <taxon>Fusarium</taxon>
    </lineage>
</organism>